<keyword evidence="12" id="KW-0630">Potassium</keyword>
<dbReference type="GO" id="GO:0005524">
    <property type="term" value="F:ATP binding"/>
    <property type="evidence" value="ECO:0007669"/>
    <property type="project" value="UniProtKB-KW"/>
</dbReference>
<keyword evidence="8" id="KW-0479">Metal-binding</keyword>
<feature type="domain" description="S-adenosylmethionine synthetase central" evidence="14">
    <location>
        <begin position="99"/>
        <end position="203"/>
    </location>
</feature>
<evidence type="ECO:0000256" key="10">
    <source>
        <dbReference type="ARBA" id="ARBA00022840"/>
    </source>
</evidence>
<evidence type="ECO:0000259" key="15">
    <source>
        <dbReference type="Pfam" id="PF02773"/>
    </source>
</evidence>
<evidence type="ECO:0000256" key="2">
    <source>
        <dbReference type="ARBA" id="ARBA00001958"/>
    </source>
</evidence>
<comment type="cofactor">
    <cofactor evidence="2">
        <name>K(+)</name>
        <dbReference type="ChEBI" id="CHEBI:29103"/>
    </cofactor>
</comment>
<comment type="cofactor">
    <cofactor evidence="1">
        <name>Mg(2+)</name>
        <dbReference type="ChEBI" id="CHEBI:18420"/>
    </cofactor>
</comment>
<dbReference type="AlphaFoldDB" id="A0A420ZDW8"/>
<feature type="domain" description="S-adenosylmethionine synthetase C-terminal" evidence="15">
    <location>
        <begin position="205"/>
        <end position="286"/>
    </location>
</feature>
<dbReference type="GO" id="GO:0006730">
    <property type="term" value="P:one-carbon metabolic process"/>
    <property type="evidence" value="ECO:0007669"/>
    <property type="project" value="UniProtKB-KW"/>
</dbReference>
<evidence type="ECO:0000259" key="13">
    <source>
        <dbReference type="Pfam" id="PF00438"/>
    </source>
</evidence>
<dbReference type="GO" id="GO:0046872">
    <property type="term" value="F:metal ion binding"/>
    <property type="evidence" value="ECO:0007669"/>
    <property type="project" value="UniProtKB-KW"/>
</dbReference>
<sequence>MRTAEYVMPGHPDKICDAISDKILDAIVAQDENARVAIETMGGHGKICIFGEVKTSAEVDYVKLAKEVLHGLGLPTDYEFIINVAEQSPDITQGVDTGGVGDQGIMVGYYTKETLEGLPLPFALSKRICEKLFAIGPKFGLGPDGKAQVTVENDKPTVIVVSVQHQEKVSVEEVRKIVKREVLEPIFGDLSDVKLFINQTGRFVIGGFDADTGLTGRKIVIDAYGPEVPVGGGAFSGKDKTKMDRTGAILAREMARKIVEEEKVDWAKVTLAYAIGVRDPIMVNVEKG</sequence>
<evidence type="ECO:0000256" key="9">
    <source>
        <dbReference type="ARBA" id="ARBA00022741"/>
    </source>
</evidence>
<reference evidence="16 17" key="1">
    <citation type="submission" date="2018-06" db="EMBL/GenBank/DDBJ databases">
        <title>Extensive metabolic versatility and redundancy in microbially diverse, dynamic hydrothermal sediments.</title>
        <authorList>
            <person name="Dombrowski N."/>
            <person name="Teske A."/>
            <person name="Baker B.J."/>
        </authorList>
    </citation>
    <scope>NUCLEOTIDE SEQUENCE [LARGE SCALE GENOMIC DNA]</scope>
    <source>
        <strain evidence="16">B79_G16</strain>
    </source>
</reference>
<comment type="pathway">
    <text evidence="3">Amino-acid biosynthesis; S-adenosyl-L-methionine biosynthesis; S-adenosyl-L-methionine from L-methionine: step 1/1.</text>
</comment>
<feature type="domain" description="S-adenosylmethionine synthetase N-terminal" evidence="13">
    <location>
        <begin position="2"/>
        <end position="81"/>
    </location>
</feature>
<keyword evidence="11" id="KW-0460">Magnesium</keyword>
<dbReference type="PANTHER" id="PTHR11964">
    <property type="entry name" value="S-ADENOSYLMETHIONINE SYNTHETASE"/>
    <property type="match status" value="1"/>
</dbReference>
<dbReference type="UniPathway" id="UPA00315">
    <property type="reaction ID" value="UER00080"/>
</dbReference>
<evidence type="ECO:0000259" key="14">
    <source>
        <dbReference type="Pfam" id="PF02772"/>
    </source>
</evidence>
<dbReference type="GO" id="GO:0006556">
    <property type="term" value="P:S-adenosylmethionine biosynthetic process"/>
    <property type="evidence" value="ECO:0007669"/>
    <property type="project" value="UniProtKB-UniPathway"/>
</dbReference>
<keyword evidence="10" id="KW-0067">ATP-binding</keyword>
<keyword evidence="7 16" id="KW-0808">Transferase</keyword>
<evidence type="ECO:0000256" key="11">
    <source>
        <dbReference type="ARBA" id="ARBA00022842"/>
    </source>
</evidence>
<gene>
    <name evidence="16" type="ORF">DRH29_00125</name>
</gene>
<dbReference type="Pfam" id="PF00438">
    <property type="entry name" value="S-AdoMet_synt_N"/>
    <property type="match status" value="1"/>
</dbReference>
<dbReference type="InterPro" id="IPR022636">
    <property type="entry name" value="S-AdoMet_synthetase_sfam"/>
</dbReference>
<name>A0A420ZDW8_UNCK3</name>
<evidence type="ECO:0000256" key="7">
    <source>
        <dbReference type="ARBA" id="ARBA00022679"/>
    </source>
</evidence>
<comment type="caution">
    <text evidence="16">The sequence shown here is derived from an EMBL/GenBank/DDBJ whole genome shotgun (WGS) entry which is preliminary data.</text>
</comment>
<evidence type="ECO:0000256" key="6">
    <source>
        <dbReference type="ARBA" id="ARBA00022563"/>
    </source>
</evidence>
<dbReference type="InterPro" id="IPR022628">
    <property type="entry name" value="S-AdoMet_synt_N"/>
</dbReference>
<dbReference type="Pfam" id="PF02772">
    <property type="entry name" value="S-AdoMet_synt_M"/>
    <property type="match status" value="1"/>
</dbReference>
<dbReference type="InterPro" id="IPR022631">
    <property type="entry name" value="ADOMET_SYNTHASE_CS"/>
</dbReference>
<dbReference type="EC" id="2.5.1.6" evidence="5"/>
<keyword evidence="6" id="KW-0554">One-carbon metabolism</keyword>
<organism evidence="16 17">
    <name type="scientific">candidate division Kazan bacterium</name>
    <dbReference type="NCBI Taxonomy" id="2202143"/>
    <lineage>
        <taxon>Bacteria</taxon>
        <taxon>Bacteria division Kazan-3B-28</taxon>
    </lineage>
</organism>
<evidence type="ECO:0000256" key="12">
    <source>
        <dbReference type="ARBA" id="ARBA00022958"/>
    </source>
</evidence>
<evidence type="ECO:0000256" key="3">
    <source>
        <dbReference type="ARBA" id="ARBA00005224"/>
    </source>
</evidence>
<dbReference type="Gene3D" id="3.30.300.10">
    <property type="match status" value="3"/>
</dbReference>
<dbReference type="GO" id="GO:0004478">
    <property type="term" value="F:methionine adenosyltransferase activity"/>
    <property type="evidence" value="ECO:0007669"/>
    <property type="project" value="UniProtKB-EC"/>
</dbReference>
<dbReference type="Proteomes" id="UP000281261">
    <property type="component" value="Unassembled WGS sequence"/>
</dbReference>
<accession>A0A420ZDW8</accession>
<keyword evidence="9" id="KW-0547">Nucleotide-binding</keyword>
<dbReference type="InterPro" id="IPR002133">
    <property type="entry name" value="S-AdoMet_synthetase"/>
</dbReference>
<dbReference type="Pfam" id="PF02773">
    <property type="entry name" value="S-AdoMet_synt_C"/>
    <property type="match status" value="1"/>
</dbReference>
<dbReference type="EMBL" id="QMNG01000001">
    <property type="protein sequence ID" value="RLC37814.1"/>
    <property type="molecule type" value="Genomic_DNA"/>
</dbReference>
<evidence type="ECO:0000313" key="17">
    <source>
        <dbReference type="Proteomes" id="UP000281261"/>
    </source>
</evidence>
<dbReference type="InterPro" id="IPR022630">
    <property type="entry name" value="S-AdoMet_synt_C"/>
</dbReference>
<comment type="similarity">
    <text evidence="4">Belongs to the AdoMet synthase family.</text>
</comment>
<proteinExistence type="inferred from homology"/>
<evidence type="ECO:0000256" key="4">
    <source>
        <dbReference type="ARBA" id="ARBA00009685"/>
    </source>
</evidence>
<evidence type="ECO:0000313" key="16">
    <source>
        <dbReference type="EMBL" id="RLC37814.1"/>
    </source>
</evidence>
<dbReference type="SUPFAM" id="SSF55973">
    <property type="entry name" value="S-adenosylmethionine synthetase"/>
    <property type="match status" value="3"/>
</dbReference>
<evidence type="ECO:0000256" key="5">
    <source>
        <dbReference type="ARBA" id="ARBA00012828"/>
    </source>
</evidence>
<evidence type="ECO:0000256" key="1">
    <source>
        <dbReference type="ARBA" id="ARBA00001946"/>
    </source>
</evidence>
<dbReference type="InterPro" id="IPR022629">
    <property type="entry name" value="S-AdoMet_synt_central"/>
</dbReference>
<evidence type="ECO:0000256" key="8">
    <source>
        <dbReference type="ARBA" id="ARBA00022723"/>
    </source>
</evidence>
<dbReference type="PROSITE" id="PS00377">
    <property type="entry name" value="ADOMET_SYNTHASE_2"/>
    <property type="match status" value="1"/>
</dbReference>
<protein>
    <recommendedName>
        <fullName evidence="5">methionine adenosyltransferase</fullName>
        <ecNumber evidence="5">2.5.1.6</ecNumber>
    </recommendedName>
</protein>